<name>W0DS88_9GAMM</name>
<reference evidence="1 2" key="1">
    <citation type="submission" date="2013-12" db="EMBL/GenBank/DDBJ databases">
        <authorList>
            <consortium name="DOE Joint Genome Institute"/>
            <person name="Kappler U."/>
            <person name="Huntemann M."/>
            <person name="Han J."/>
            <person name="Chen A."/>
            <person name="Kyrpides N."/>
            <person name="Mavromatis K."/>
            <person name="Markowitz V."/>
            <person name="Palaniappan K."/>
            <person name="Ivanova N."/>
            <person name="Schaumberg A."/>
            <person name="Pati A."/>
            <person name="Liolios K."/>
            <person name="Nordberg H.P."/>
            <person name="Cantor M.N."/>
            <person name="Hua S.X."/>
            <person name="Woyke T."/>
        </authorList>
    </citation>
    <scope>NUCLEOTIDE SEQUENCE [LARGE SCALE GENOMIC DNA]</scope>
    <source>
        <strain evidence="2">AL2</strain>
    </source>
</reference>
<protein>
    <submittedName>
        <fullName evidence="1">Elongation factor GreAB</fullName>
    </submittedName>
</protein>
<dbReference type="InParanoid" id="W0DS88"/>
<dbReference type="Proteomes" id="UP000005380">
    <property type="component" value="Chromosome"/>
</dbReference>
<evidence type="ECO:0000313" key="2">
    <source>
        <dbReference type="Proteomes" id="UP000005380"/>
    </source>
</evidence>
<dbReference type="HOGENOM" id="CLU_2721018_0_0_6"/>
<accession>W0DS88</accession>
<dbReference type="GO" id="GO:0003746">
    <property type="term" value="F:translation elongation factor activity"/>
    <property type="evidence" value="ECO:0007669"/>
    <property type="project" value="UniProtKB-KW"/>
</dbReference>
<gene>
    <name evidence="1" type="ORF">THIAE_06780</name>
</gene>
<keyword evidence="1" id="KW-0251">Elongation factor</keyword>
<dbReference type="eggNOG" id="COG2337">
    <property type="taxonomic scope" value="Bacteria"/>
</dbReference>
<evidence type="ECO:0000313" key="1">
    <source>
        <dbReference type="EMBL" id="AHF01500.1"/>
    </source>
</evidence>
<keyword evidence="1" id="KW-0648">Protein biosynthesis</keyword>
<keyword evidence="2" id="KW-1185">Reference proteome</keyword>
<dbReference type="EMBL" id="CP007030">
    <property type="protein sequence ID" value="AHF01500.1"/>
    <property type="molecule type" value="Genomic_DNA"/>
</dbReference>
<dbReference type="KEGG" id="tao:THIAE_06780"/>
<organism evidence="1 2">
    <name type="scientific">Thiomicrospira aerophila AL3</name>
    <dbReference type="NCBI Taxonomy" id="717772"/>
    <lineage>
        <taxon>Bacteria</taxon>
        <taxon>Pseudomonadati</taxon>
        <taxon>Pseudomonadota</taxon>
        <taxon>Gammaproteobacteria</taxon>
        <taxon>Thiotrichales</taxon>
        <taxon>Piscirickettsiaceae</taxon>
        <taxon>Thiomicrospira</taxon>
    </lineage>
</organism>
<proteinExistence type="predicted"/>
<dbReference type="AlphaFoldDB" id="W0DS88"/>
<sequence>MSVAIDTKQKWGNGLGLRVSGLMRSVVAASLVQTLSWKERKVTFITKAEAGVLNSVLQRLLPLMGAADFCSR</sequence>